<dbReference type="Proteomes" id="UP001177003">
    <property type="component" value="Chromosome 1"/>
</dbReference>
<name>A0AA35V9H9_LACSI</name>
<evidence type="ECO:0000313" key="1">
    <source>
        <dbReference type="EMBL" id="CAI9267455.1"/>
    </source>
</evidence>
<evidence type="ECO:0000313" key="2">
    <source>
        <dbReference type="Proteomes" id="UP001177003"/>
    </source>
</evidence>
<sequence>MNTTAAICFHSRADDSNNSIGDFVCGFVLKPSSHIGSAGESCWFNTRSPDRGKRLDCRVGIMTHVGLGGPLINRLPGHNLSLIAVSILSLHFFKAF</sequence>
<dbReference type="EMBL" id="OX465077">
    <property type="protein sequence ID" value="CAI9267455.1"/>
    <property type="molecule type" value="Genomic_DNA"/>
</dbReference>
<gene>
    <name evidence="1" type="ORF">LSALG_LOCUS7937</name>
</gene>
<keyword evidence="2" id="KW-1185">Reference proteome</keyword>
<accession>A0AA35V9H9</accession>
<organism evidence="1 2">
    <name type="scientific">Lactuca saligna</name>
    <name type="common">Willowleaf lettuce</name>
    <dbReference type="NCBI Taxonomy" id="75948"/>
    <lineage>
        <taxon>Eukaryota</taxon>
        <taxon>Viridiplantae</taxon>
        <taxon>Streptophyta</taxon>
        <taxon>Embryophyta</taxon>
        <taxon>Tracheophyta</taxon>
        <taxon>Spermatophyta</taxon>
        <taxon>Magnoliopsida</taxon>
        <taxon>eudicotyledons</taxon>
        <taxon>Gunneridae</taxon>
        <taxon>Pentapetalae</taxon>
        <taxon>asterids</taxon>
        <taxon>campanulids</taxon>
        <taxon>Asterales</taxon>
        <taxon>Asteraceae</taxon>
        <taxon>Cichorioideae</taxon>
        <taxon>Cichorieae</taxon>
        <taxon>Lactucinae</taxon>
        <taxon>Lactuca</taxon>
    </lineage>
</organism>
<dbReference type="AlphaFoldDB" id="A0AA35V9H9"/>
<protein>
    <submittedName>
        <fullName evidence="1">Uncharacterized protein</fullName>
    </submittedName>
</protein>
<proteinExistence type="predicted"/>
<reference evidence="1" key="1">
    <citation type="submission" date="2023-04" db="EMBL/GenBank/DDBJ databases">
        <authorList>
            <person name="Vijverberg K."/>
            <person name="Xiong W."/>
            <person name="Schranz E."/>
        </authorList>
    </citation>
    <scope>NUCLEOTIDE SEQUENCE</scope>
</reference>